<dbReference type="InterPro" id="IPR006164">
    <property type="entry name" value="DNA_bd_Ku70/Ku80"/>
</dbReference>
<organism evidence="6 7">
    <name type="scientific">Xanthobacter tagetidis</name>
    <dbReference type="NCBI Taxonomy" id="60216"/>
    <lineage>
        <taxon>Bacteria</taxon>
        <taxon>Pseudomonadati</taxon>
        <taxon>Pseudomonadota</taxon>
        <taxon>Alphaproteobacteria</taxon>
        <taxon>Hyphomicrobiales</taxon>
        <taxon>Xanthobacteraceae</taxon>
        <taxon>Xanthobacter</taxon>
    </lineage>
</organism>
<comment type="function">
    <text evidence="2">With LigD forms a non-homologous end joining (NHEJ) DNA repair enzyme, which repairs dsDNA breaks with reduced fidelity. Binds linear dsDNA with 5'- and 3'- overhangs but not closed circular dsDNA nor ssDNA. Recruits and stimulates the ligase activity of LigD.</text>
</comment>
<dbReference type="AlphaFoldDB" id="A0A3L7AKR3"/>
<comment type="subunit">
    <text evidence="2">Homodimer. Interacts with LigD.</text>
</comment>
<dbReference type="Gene3D" id="2.40.290.10">
    <property type="match status" value="1"/>
</dbReference>
<dbReference type="Proteomes" id="UP000269692">
    <property type="component" value="Unassembled WGS sequence"/>
</dbReference>
<evidence type="ECO:0000313" key="7">
    <source>
        <dbReference type="Proteomes" id="UP000269692"/>
    </source>
</evidence>
<dbReference type="PANTHER" id="PTHR41251">
    <property type="entry name" value="NON-HOMOLOGOUS END JOINING PROTEIN KU"/>
    <property type="match status" value="1"/>
</dbReference>
<dbReference type="GO" id="GO:0006303">
    <property type="term" value="P:double-strand break repair via nonhomologous end joining"/>
    <property type="evidence" value="ECO:0007669"/>
    <property type="project" value="UniProtKB-UniRule"/>
</dbReference>
<evidence type="ECO:0000259" key="5">
    <source>
        <dbReference type="SMART" id="SM00559"/>
    </source>
</evidence>
<evidence type="ECO:0000313" key="6">
    <source>
        <dbReference type="EMBL" id="RLP80158.1"/>
    </source>
</evidence>
<keyword evidence="2" id="KW-0227">DNA damage</keyword>
<feature type="domain" description="Ku" evidence="5">
    <location>
        <begin position="55"/>
        <end position="184"/>
    </location>
</feature>
<dbReference type="GO" id="GO:0006310">
    <property type="term" value="P:DNA recombination"/>
    <property type="evidence" value="ECO:0007669"/>
    <property type="project" value="UniProtKB-KW"/>
</dbReference>
<dbReference type="Pfam" id="PF02735">
    <property type="entry name" value="Ku"/>
    <property type="match status" value="1"/>
</dbReference>
<keyword evidence="2" id="KW-0234">DNA repair</keyword>
<keyword evidence="4" id="KW-0732">Signal</keyword>
<reference evidence="6 7" key="1">
    <citation type="submission" date="2018-10" db="EMBL/GenBank/DDBJ databases">
        <title>Xanthobacter tagetidis genome sequencing and assembly.</title>
        <authorList>
            <person name="Maclea K.S."/>
            <person name="Goen A.E."/>
            <person name="Fatima S.A."/>
        </authorList>
    </citation>
    <scope>NUCLEOTIDE SEQUENCE [LARGE SCALE GENOMIC DNA]</scope>
    <source>
        <strain evidence="6 7">ATCC 700314</strain>
    </source>
</reference>
<dbReference type="RefSeq" id="WP_121622661.1">
    <property type="nucleotide sequence ID" value="NZ_JACIIW010000002.1"/>
</dbReference>
<dbReference type="SMART" id="SM00559">
    <property type="entry name" value="Ku78"/>
    <property type="match status" value="1"/>
</dbReference>
<keyword evidence="2" id="KW-0233">DNA recombination</keyword>
<comment type="caution">
    <text evidence="6">The sequence shown here is derived from an EMBL/GenBank/DDBJ whole genome shotgun (WGS) entry which is preliminary data.</text>
</comment>
<keyword evidence="1 2" id="KW-0238">DNA-binding</keyword>
<sequence length="275" mass="29967">MAARAFWTGYLKLSLVTCPVAMMPATSASGQVRFHTVNRKTGDRVAARYVDALTGKPVDEDDEVKGYPVGEDAYVMLEDADLDAVRLESTRTIDIDRFVDAGSIGWIWYDRPHFLTPADKVGEEAFCVIRDAMAATATAAVSRLVLYGRERAVLLRPDGKGLVLWTLHFGNEVRPEDAYFTGLADAPKPSRDAAALIGKLISGKMLDWSDDLVEDPVQARLLELIAARKSKARRPRKAAASGKAEAAPDPGSNVVDITEALRRSLAAEKAPRRGK</sequence>
<protein>
    <recommendedName>
        <fullName evidence="2">Non-homologous end joining protein Ku</fullName>
    </recommendedName>
</protein>
<gene>
    <name evidence="2" type="primary">ku</name>
    <name evidence="6" type="ORF">D9R14_07350</name>
</gene>
<keyword evidence="7" id="KW-1185">Reference proteome</keyword>
<dbReference type="EMBL" id="RCTF01000004">
    <property type="protein sequence ID" value="RLP80158.1"/>
    <property type="molecule type" value="Genomic_DNA"/>
</dbReference>
<comment type="similarity">
    <text evidence="2">Belongs to the prokaryotic Ku family.</text>
</comment>
<feature type="compositionally biased region" description="Low complexity" evidence="3">
    <location>
        <begin position="238"/>
        <end position="247"/>
    </location>
</feature>
<dbReference type="OrthoDB" id="9780854at2"/>
<proteinExistence type="inferred from homology"/>
<evidence type="ECO:0000256" key="1">
    <source>
        <dbReference type="ARBA" id="ARBA00023125"/>
    </source>
</evidence>
<accession>A0A3L7AKR3</accession>
<dbReference type="PANTHER" id="PTHR41251:SF1">
    <property type="entry name" value="NON-HOMOLOGOUS END JOINING PROTEIN KU"/>
    <property type="match status" value="1"/>
</dbReference>
<dbReference type="GO" id="GO:0003690">
    <property type="term" value="F:double-stranded DNA binding"/>
    <property type="evidence" value="ECO:0007669"/>
    <property type="project" value="UniProtKB-UniRule"/>
</dbReference>
<dbReference type="NCBIfam" id="TIGR02772">
    <property type="entry name" value="Ku_bact"/>
    <property type="match status" value="1"/>
</dbReference>
<feature type="chain" id="PRO_5018178429" description="Non-homologous end joining protein Ku" evidence="4">
    <location>
        <begin position="29"/>
        <end position="275"/>
    </location>
</feature>
<dbReference type="PIRSF" id="PIRSF006493">
    <property type="entry name" value="Prok_Ku"/>
    <property type="match status" value="1"/>
</dbReference>
<feature type="region of interest" description="Disordered" evidence="3">
    <location>
        <begin position="231"/>
        <end position="255"/>
    </location>
</feature>
<evidence type="ECO:0000256" key="4">
    <source>
        <dbReference type="SAM" id="SignalP"/>
    </source>
</evidence>
<feature type="signal peptide" evidence="4">
    <location>
        <begin position="1"/>
        <end position="28"/>
    </location>
</feature>
<dbReference type="InterPro" id="IPR016194">
    <property type="entry name" value="SPOC-like_C_dom_sf"/>
</dbReference>
<evidence type="ECO:0000256" key="3">
    <source>
        <dbReference type="SAM" id="MobiDB-lite"/>
    </source>
</evidence>
<evidence type="ECO:0000256" key="2">
    <source>
        <dbReference type="HAMAP-Rule" id="MF_01875"/>
    </source>
</evidence>
<dbReference type="SUPFAM" id="SSF100939">
    <property type="entry name" value="SPOC domain-like"/>
    <property type="match status" value="1"/>
</dbReference>
<name>A0A3L7AKR3_9HYPH</name>
<dbReference type="HAMAP" id="MF_01875">
    <property type="entry name" value="Prokaryotic_Ku"/>
    <property type="match status" value="1"/>
</dbReference>
<dbReference type="InterPro" id="IPR009187">
    <property type="entry name" value="Prok_Ku"/>
</dbReference>